<gene>
    <name evidence="1" type="ORF">BDN72DRAFT_134035</name>
</gene>
<name>A0ACD3AME7_9AGAR</name>
<keyword evidence="2" id="KW-1185">Reference proteome</keyword>
<dbReference type="Proteomes" id="UP000308600">
    <property type="component" value="Unassembled WGS sequence"/>
</dbReference>
<dbReference type="EMBL" id="ML208397">
    <property type="protein sequence ID" value="TFK66686.1"/>
    <property type="molecule type" value="Genomic_DNA"/>
</dbReference>
<proteinExistence type="predicted"/>
<evidence type="ECO:0000313" key="1">
    <source>
        <dbReference type="EMBL" id="TFK66686.1"/>
    </source>
</evidence>
<accession>A0ACD3AME7</accession>
<sequence length="165" mass="17995">MTSSFLFIVSILAFLAVNCTRAQVPGYIPECAPPVGGLLNGGSNPQCSPVPLPTLVPTRSGTKSKKAHVPWRKCSDKNKLTVLDAADDAMDLVTEALDGLRQLNTSRVAMEIYTKWFGVFDQRRFGIVQGIFGKLSTNNFTDYTYICDCDECWAADAAACGFRDT</sequence>
<organism evidence="1 2">
    <name type="scientific">Pluteus cervinus</name>
    <dbReference type="NCBI Taxonomy" id="181527"/>
    <lineage>
        <taxon>Eukaryota</taxon>
        <taxon>Fungi</taxon>
        <taxon>Dikarya</taxon>
        <taxon>Basidiomycota</taxon>
        <taxon>Agaricomycotina</taxon>
        <taxon>Agaricomycetes</taxon>
        <taxon>Agaricomycetidae</taxon>
        <taxon>Agaricales</taxon>
        <taxon>Pluteineae</taxon>
        <taxon>Pluteaceae</taxon>
        <taxon>Pluteus</taxon>
    </lineage>
</organism>
<protein>
    <submittedName>
        <fullName evidence="1">Uncharacterized protein</fullName>
    </submittedName>
</protein>
<reference evidence="1 2" key="1">
    <citation type="journal article" date="2019" name="Nat. Ecol. Evol.">
        <title>Megaphylogeny resolves global patterns of mushroom evolution.</title>
        <authorList>
            <person name="Varga T."/>
            <person name="Krizsan K."/>
            <person name="Foldi C."/>
            <person name="Dima B."/>
            <person name="Sanchez-Garcia M."/>
            <person name="Sanchez-Ramirez S."/>
            <person name="Szollosi G.J."/>
            <person name="Szarkandi J.G."/>
            <person name="Papp V."/>
            <person name="Albert L."/>
            <person name="Andreopoulos W."/>
            <person name="Angelini C."/>
            <person name="Antonin V."/>
            <person name="Barry K.W."/>
            <person name="Bougher N.L."/>
            <person name="Buchanan P."/>
            <person name="Buyck B."/>
            <person name="Bense V."/>
            <person name="Catcheside P."/>
            <person name="Chovatia M."/>
            <person name="Cooper J."/>
            <person name="Damon W."/>
            <person name="Desjardin D."/>
            <person name="Finy P."/>
            <person name="Geml J."/>
            <person name="Haridas S."/>
            <person name="Hughes K."/>
            <person name="Justo A."/>
            <person name="Karasinski D."/>
            <person name="Kautmanova I."/>
            <person name="Kiss B."/>
            <person name="Kocsube S."/>
            <person name="Kotiranta H."/>
            <person name="LaButti K.M."/>
            <person name="Lechner B.E."/>
            <person name="Liimatainen K."/>
            <person name="Lipzen A."/>
            <person name="Lukacs Z."/>
            <person name="Mihaltcheva S."/>
            <person name="Morgado L.N."/>
            <person name="Niskanen T."/>
            <person name="Noordeloos M.E."/>
            <person name="Ohm R.A."/>
            <person name="Ortiz-Santana B."/>
            <person name="Ovrebo C."/>
            <person name="Racz N."/>
            <person name="Riley R."/>
            <person name="Savchenko A."/>
            <person name="Shiryaev A."/>
            <person name="Soop K."/>
            <person name="Spirin V."/>
            <person name="Szebenyi C."/>
            <person name="Tomsovsky M."/>
            <person name="Tulloss R.E."/>
            <person name="Uehling J."/>
            <person name="Grigoriev I.V."/>
            <person name="Vagvolgyi C."/>
            <person name="Papp T."/>
            <person name="Martin F.M."/>
            <person name="Miettinen O."/>
            <person name="Hibbett D.S."/>
            <person name="Nagy L.G."/>
        </authorList>
    </citation>
    <scope>NUCLEOTIDE SEQUENCE [LARGE SCALE GENOMIC DNA]</scope>
    <source>
        <strain evidence="1 2">NL-1719</strain>
    </source>
</reference>
<evidence type="ECO:0000313" key="2">
    <source>
        <dbReference type="Proteomes" id="UP000308600"/>
    </source>
</evidence>